<keyword evidence="3" id="KW-1185">Reference proteome</keyword>
<dbReference type="Pfam" id="PF05494">
    <property type="entry name" value="MlaC"/>
    <property type="match status" value="1"/>
</dbReference>
<feature type="chain" id="PRO_5036719066" evidence="1">
    <location>
        <begin position="20"/>
        <end position="192"/>
    </location>
</feature>
<evidence type="ECO:0000313" key="3">
    <source>
        <dbReference type="Proteomes" id="UP000661507"/>
    </source>
</evidence>
<gene>
    <name evidence="2" type="ORF">GCM10011320_26110</name>
</gene>
<feature type="signal peptide" evidence="1">
    <location>
        <begin position="1"/>
        <end position="19"/>
    </location>
</feature>
<dbReference type="InterPro" id="IPR042245">
    <property type="entry name" value="Tgt2/MlaC_sf"/>
</dbReference>
<comment type="caution">
    <text evidence="2">The sequence shown here is derived from an EMBL/GenBank/DDBJ whole genome shotgun (WGS) entry which is preliminary data.</text>
</comment>
<dbReference type="AlphaFoldDB" id="A0A917NPX4"/>
<keyword evidence="1" id="KW-0732">Signal</keyword>
<reference evidence="2" key="2">
    <citation type="submission" date="2020-09" db="EMBL/GenBank/DDBJ databases">
        <authorList>
            <person name="Sun Q."/>
            <person name="Zhou Y."/>
        </authorList>
    </citation>
    <scope>NUCLEOTIDE SEQUENCE</scope>
    <source>
        <strain evidence="2">CGMCC 1.3617</strain>
    </source>
</reference>
<proteinExistence type="predicted"/>
<sequence>MRHAGILAPFLACMASAVAAEPPPVESFLLRSEAGWREIAATPPGAPRIAACDTQAEASFDIPLLAHAVAGDFIWLKLGDDGHARFTAALRERLARDCARRRGPGTLTLLRTHQRADGFSVTARLSVAETEERTLVWRLRPGGPWGWRASDVSADGVSLSSVLHEQVRAAFDTAEGNAEAAIAGLAHGAPLP</sequence>
<evidence type="ECO:0000256" key="1">
    <source>
        <dbReference type="SAM" id="SignalP"/>
    </source>
</evidence>
<protein>
    <submittedName>
        <fullName evidence="2">Uncharacterized protein</fullName>
    </submittedName>
</protein>
<dbReference type="EMBL" id="BMKW01000006">
    <property type="protein sequence ID" value="GGJ17548.1"/>
    <property type="molecule type" value="Genomic_DNA"/>
</dbReference>
<organism evidence="2 3">
    <name type="scientific">Neoroseomonas lacus</name>
    <dbReference type="NCBI Taxonomy" id="287609"/>
    <lineage>
        <taxon>Bacteria</taxon>
        <taxon>Pseudomonadati</taxon>
        <taxon>Pseudomonadota</taxon>
        <taxon>Alphaproteobacteria</taxon>
        <taxon>Acetobacterales</taxon>
        <taxon>Acetobacteraceae</taxon>
        <taxon>Neoroseomonas</taxon>
    </lineage>
</organism>
<dbReference type="Gene3D" id="3.10.450.710">
    <property type="entry name" value="Tgt2/MlaC"/>
    <property type="match status" value="1"/>
</dbReference>
<evidence type="ECO:0000313" key="2">
    <source>
        <dbReference type="EMBL" id="GGJ17548.1"/>
    </source>
</evidence>
<accession>A0A917NPX4</accession>
<dbReference type="Proteomes" id="UP000661507">
    <property type="component" value="Unassembled WGS sequence"/>
</dbReference>
<name>A0A917NPX4_9PROT</name>
<dbReference type="InterPro" id="IPR008869">
    <property type="entry name" value="MlaC/ttg2D"/>
</dbReference>
<reference evidence="2" key="1">
    <citation type="journal article" date="2014" name="Int. J. Syst. Evol. Microbiol.">
        <title>Complete genome sequence of Corynebacterium casei LMG S-19264T (=DSM 44701T), isolated from a smear-ripened cheese.</title>
        <authorList>
            <consortium name="US DOE Joint Genome Institute (JGI-PGF)"/>
            <person name="Walter F."/>
            <person name="Albersmeier A."/>
            <person name="Kalinowski J."/>
            <person name="Ruckert C."/>
        </authorList>
    </citation>
    <scope>NUCLEOTIDE SEQUENCE</scope>
    <source>
        <strain evidence="2">CGMCC 1.3617</strain>
    </source>
</reference>